<dbReference type="EMBL" id="AGNL01014019">
    <property type="protein sequence ID" value="EJK66905.1"/>
    <property type="molecule type" value="Genomic_DNA"/>
</dbReference>
<name>K0SNF4_THAOC</name>
<dbReference type="Proteomes" id="UP000266841">
    <property type="component" value="Unassembled WGS sequence"/>
</dbReference>
<comment type="caution">
    <text evidence="1">The sequence shown here is derived from an EMBL/GenBank/DDBJ whole genome shotgun (WGS) entry which is preliminary data.</text>
</comment>
<sequence length="222" mass="24793">MWSSRKKPPDDGGLLLDTKDRRLKKECTLAPKKHHNRHLNACNSLRRSINAASPRAQAKMGRLAEKGGGEPEVHAWLVNGNSPQRSRILMPICMGRVVLWSYIDKQICSIYAYGGGCLKEITNGEAFKYWSLTAAIDNDQSFCEGQPTTSKCLVFSVDSDEDVIEKPPGLNRQLILWGVFFTIHGELLEGTIDFALLPEYFGGSSDRDYAEKLVVEAFDQSL</sequence>
<gene>
    <name evidence="1" type="ORF">THAOC_12124</name>
</gene>
<keyword evidence="2" id="KW-1185">Reference proteome</keyword>
<evidence type="ECO:0000313" key="2">
    <source>
        <dbReference type="Proteomes" id="UP000266841"/>
    </source>
</evidence>
<proteinExistence type="predicted"/>
<dbReference type="AlphaFoldDB" id="K0SNF4"/>
<organism evidence="1 2">
    <name type="scientific">Thalassiosira oceanica</name>
    <name type="common">Marine diatom</name>
    <dbReference type="NCBI Taxonomy" id="159749"/>
    <lineage>
        <taxon>Eukaryota</taxon>
        <taxon>Sar</taxon>
        <taxon>Stramenopiles</taxon>
        <taxon>Ochrophyta</taxon>
        <taxon>Bacillariophyta</taxon>
        <taxon>Coscinodiscophyceae</taxon>
        <taxon>Thalassiosirophycidae</taxon>
        <taxon>Thalassiosirales</taxon>
        <taxon>Thalassiosiraceae</taxon>
        <taxon>Thalassiosira</taxon>
    </lineage>
</organism>
<protein>
    <submittedName>
        <fullName evidence="1">Uncharacterized protein</fullName>
    </submittedName>
</protein>
<accession>K0SNF4</accession>
<evidence type="ECO:0000313" key="1">
    <source>
        <dbReference type="EMBL" id="EJK66905.1"/>
    </source>
</evidence>
<reference evidence="1 2" key="1">
    <citation type="journal article" date="2012" name="Genome Biol.">
        <title>Genome and low-iron response of an oceanic diatom adapted to chronic iron limitation.</title>
        <authorList>
            <person name="Lommer M."/>
            <person name="Specht M."/>
            <person name="Roy A.S."/>
            <person name="Kraemer L."/>
            <person name="Andreson R."/>
            <person name="Gutowska M.A."/>
            <person name="Wolf J."/>
            <person name="Bergner S.V."/>
            <person name="Schilhabel M.B."/>
            <person name="Klostermeier U.C."/>
            <person name="Beiko R.G."/>
            <person name="Rosenstiel P."/>
            <person name="Hippler M."/>
            <person name="Laroche J."/>
        </authorList>
    </citation>
    <scope>NUCLEOTIDE SEQUENCE [LARGE SCALE GENOMIC DNA]</scope>
    <source>
        <strain evidence="1 2">CCMP1005</strain>
    </source>
</reference>